<dbReference type="AlphaFoldDB" id="A0A2P5YJB5"/>
<evidence type="ECO:0000313" key="3">
    <source>
        <dbReference type="Proteomes" id="UP000239757"/>
    </source>
</evidence>
<proteinExistence type="predicted"/>
<evidence type="ECO:0000256" key="1">
    <source>
        <dbReference type="SAM" id="MobiDB-lite"/>
    </source>
</evidence>
<name>A0A2P5YJB5_GOSBA</name>
<reference evidence="2 3" key="1">
    <citation type="submission" date="2015-01" db="EMBL/GenBank/DDBJ databases">
        <title>Genome of allotetraploid Gossypium barbadense reveals genomic plasticity and fiber elongation in cotton evolution.</title>
        <authorList>
            <person name="Chen X."/>
            <person name="Liu X."/>
            <person name="Zhao B."/>
            <person name="Zheng H."/>
            <person name="Hu Y."/>
            <person name="Lu G."/>
            <person name="Yang C."/>
            <person name="Chen J."/>
            <person name="Shan C."/>
            <person name="Zhang L."/>
            <person name="Zhou Y."/>
            <person name="Wang L."/>
            <person name="Guo W."/>
            <person name="Bai Y."/>
            <person name="Ruan J."/>
            <person name="Shangguan X."/>
            <person name="Mao Y."/>
            <person name="Jiang J."/>
            <person name="Zhu Y."/>
            <person name="Lei J."/>
            <person name="Kang H."/>
            <person name="Chen S."/>
            <person name="He X."/>
            <person name="Wang R."/>
            <person name="Wang Y."/>
            <person name="Chen J."/>
            <person name="Wang L."/>
            <person name="Yu S."/>
            <person name="Wang B."/>
            <person name="Wei J."/>
            <person name="Song S."/>
            <person name="Lu X."/>
            <person name="Gao Z."/>
            <person name="Gu W."/>
            <person name="Deng X."/>
            <person name="Ma D."/>
            <person name="Wang S."/>
            <person name="Liang W."/>
            <person name="Fang L."/>
            <person name="Cai C."/>
            <person name="Zhu X."/>
            <person name="Zhou B."/>
            <person name="Zhang Y."/>
            <person name="Chen Z."/>
            <person name="Xu S."/>
            <person name="Zhu R."/>
            <person name="Wang S."/>
            <person name="Zhang T."/>
            <person name="Zhao G."/>
        </authorList>
    </citation>
    <scope>NUCLEOTIDE SEQUENCE [LARGE SCALE GENOMIC DNA]</scope>
    <source>
        <strain evidence="3">cv. Xinhai21</strain>
        <tissue evidence="2">Leaf</tissue>
    </source>
</reference>
<sequence>MTVAAPPPISTGSLSHREAFLDALSVKSKETHHAMFRAGGGDGESDAHAGKHVGARGNIHNSTDVHSPDKRTYTMETSAVYRVYTTDDCQSTSLNSLFLVLGFVSHAGYLATAIDLYAFPPLPGASADFSTRVERGRGMYRPIAAKYDPSPSLRVGRNASTQSNVSTAHESLRSRYLHL</sequence>
<feature type="region of interest" description="Disordered" evidence="1">
    <location>
        <begin position="40"/>
        <end position="69"/>
    </location>
</feature>
<evidence type="ECO:0000313" key="2">
    <source>
        <dbReference type="EMBL" id="PPS15693.1"/>
    </source>
</evidence>
<dbReference type="Proteomes" id="UP000239757">
    <property type="component" value="Unassembled WGS sequence"/>
</dbReference>
<feature type="compositionally biased region" description="Polar residues" evidence="1">
    <location>
        <begin position="158"/>
        <end position="169"/>
    </location>
</feature>
<organism evidence="2 3">
    <name type="scientific">Gossypium barbadense</name>
    <name type="common">Sea Island cotton</name>
    <name type="synonym">Hibiscus barbadensis</name>
    <dbReference type="NCBI Taxonomy" id="3634"/>
    <lineage>
        <taxon>Eukaryota</taxon>
        <taxon>Viridiplantae</taxon>
        <taxon>Streptophyta</taxon>
        <taxon>Embryophyta</taxon>
        <taxon>Tracheophyta</taxon>
        <taxon>Spermatophyta</taxon>
        <taxon>Magnoliopsida</taxon>
        <taxon>eudicotyledons</taxon>
        <taxon>Gunneridae</taxon>
        <taxon>Pentapetalae</taxon>
        <taxon>rosids</taxon>
        <taxon>malvids</taxon>
        <taxon>Malvales</taxon>
        <taxon>Malvaceae</taxon>
        <taxon>Malvoideae</taxon>
        <taxon>Gossypium</taxon>
    </lineage>
</organism>
<protein>
    <submittedName>
        <fullName evidence="2">Uncharacterized protein</fullName>
    </submittedName>
</protein>
<feature type="region of interest" description="Disordered" evidence="1">
    <location>
        <begin position="151"/>
        <end position="179"/>
    </location>
</feature>
<gene>
    <name evidence="2" type="ORF">GOBAR_AA04883</name>
</gene>
<accession>A0A2P5YJB5</accession>
<dbReference type="EMBL" id="KZ663115">
    <property type="protein sequence ID" value="PPS15693.1"/>
    <property type="molecule type" value="Genomic_DNA"/>
</dbReference>